<organism evidence="1 2">
    <name type="scientific">Linum tenue</name>
    <dbReference type="NCBI Taxonomy" id="586396"/>
    <lineage>
        <taxon>Eukaryota</taxon>
        <taxon>Viridiplantae</taxon>
        <taxon>Streptophyta</taxon>
        <taxon>Embryophyta</taxon>
        <taxon>Tracheophyta</taxon>
        <taxon>Spermatophyta</taxon>
        <taxon>Magnoliopsida</taxon>
        <taxon>eudicotyledons</taxon>
        <taxon>Gunneridae</taxon>
        <taxon>Pentapetalae</taxon>
        <taxon>rosids</taxon>
        <taxon>fabids</taxon>
        <taxon>Malpighiales</taxon>
        <taxon>Linaceae</taxon>
        <taxon>Linum</taxon>
    </lineage>
</organism>
<dbReference type="EMBL" id="CAMGYJ010000005">
    <property type="protein sequence ID" value="CAI0422951.1"/>
    <property type="molecule type" value="Genomic_DNA"/>
</dbReference>
<keyword evidence="2" id="KW-1185">Reference proteome</keyword>
<reference evidence="1" key="1">
    <citation type="submission" date="2022-08" db="EMBL/GenBank/DDBJ databases">
        <authorList>
            <person name="Gutierrez-Valencia J."/>
        </authorList>
    </citation>
    <scope>NUCLEOTIDE SEQUENCE</scope>
</reference>
<evidence type="ECO:0000313" key="1">
    <source>
        <dbReference type="EMBL" id="CAI0422951.1"/>
    </source>
</evidence>
<accession>A0AAV0KPP9</accession>
<protein>
    <submittedName>
        <fullName evidence="1">Uncharacterized protein</fullName>
    </submittedName>
</protein>
<gene>
    <name evidence="1" type="ORF">LITE_LOCUS19339</name>
</gene>
<sequence length="11" mass="1245">MLTLVLQRSSP</sequence>
<name>A0AAV0KPP9_9ROSI</name>
<comment type="caution">
    <text evidence="1">The sequence shown here is derived from an EMBL/GenBank/DDBJ whole genome shotgun (WGS) entry which is preliminary data.</text>
</comment>
<dbReference type="Proteomes" id="UP001154282">
    <property type="component" value="Unassembled WGS sequence"/>
</dbReference>
<evidence type="ECO:0000313" key="2">
    <source>
        <dbReference type="Proteomes" id="UP001154282"/>
    </source>
</evidence>
<proteinExistence type="predicted"/>